<evidence type="ECO:0000313" key="3">
    <source>
        <dbReference type="Proteomes" id="UP000318995"/>
    </source>
</evidence>
<evidence type="ECO:0000313" key="2">
    <source>
        <dbReference type="EMBL" id="TWT47844.1"/>
    </source>
</evidence>
<dbReference type="AlphaFoldDB" id="A0A5C5WB67"/>
<reference evidence="2 3" key="1">
    <citation type="submission" date="2019-02" db="EMBL/GenBank/DDBJ databases">
        <title>Deep-cultivation of Planctomycetes and their phenomic and genomic characterization uncovers novel biology.</title>
        <authorList>
            <person name="Wiegand S."/>
            <person name="Jogler M."/>
            <person name="Boedeker C."/>
            <person name="Pinto D."/>
            <person name="Vollmers J."/>
            <person name="Rivas-Marin E."/>
            <person name="Kohn T."/>
            <person name="Peeters S.H."/>
            <person name="Heuer A."/>
            <person name="Rast P."/>
            <person name="Oberbeckmann S."/>
            <person name="Bunk B."/>
            <person name="Jeske O."/>
            <person name="Meyerdierks A."/>
            <person name="Storesund J.E."/>
            <person name="Kallscheuer N."/>
            <person name="Luecker S."/>
            <person name="Lage O.M."/>
            <person name="Pohl T."/>
            <person name="Merkel B.J."/>
            <person name="Hornburger P."/>
            <person name="Mueller R.-W."/>
            <person name="Bruemmer F."/>
            <person name="Labrenz M."/>
            <person name="Spormann A.M."/>
            <person name="Op Den Camp H."/>
            <person name="Overmann J."/>
            <person name="Amann R."/>
            <person name="Jetten M.S.M."/>
            <person name="Mascher T."/>
            <person name="Medema M.H."/>
            <person name="Devos D.P."/>
            <person name="Kaster A.-K."/>
            <person name="Ovreas L."/>
            <person name="Rohde M."/>
            <person name="Galperin M.Y."/>
            <person name="Jogler C."/>
        </authorList>
    </citation>
    <scope>NUCLEOTIDE SEQUENCE [LARGE SCALE GENOMIC DNA]</scope>
    <source>
        <strain evidence="2 3">Pla111</strain>
    </source>
</reference>
<dbReference type="SUPFAM" id="SSF49899">
    <property type="entry name" value="Concanavalin A-like lectins/glucanases"/>
    <property type="match status" value="1"/>
</dbReference>
<protein>
    <recommendedName>
        <fullName evidence="4">LamG-like jellyroll fold domain-containing protein</fullName>
    </recommendedName>
</protein>
<keyword evidence="1" id="KW-0732">Signal</keyword>
<sequence length="564" mass="59139" precursor="true">MAYRLSLLLAAIAVLMVTASTSSALDLVQGYEKGVNRLDQLGAAFVFDEAMTGGGDATATSAPSSFGWVAQYTDLWDVGTAVSLTGVAIPLHAQGSAGSSSTQNGDWTFTFFELDGGANPNAFDGYDFATTTGETVLGSVTATYTFNPLGPDNQTDEYFVAFDSPINFTSASSGLAFHMQSTNTMRVKVNTPGATRRADRVSLANGTPVAGTNSSFAATIAGTPVAFPPPPPPTVSHRVNAAIETPGNRVWETLAPSQEQYAFTFPQSGDYNGDGLTDIADYTVWRDNLAGDADLAFAAGSRSTSNSGAVNQVDYNYWVSNFGEPASMPVNDPSVPGITRAFRQGAIGQANVYENQVNGVQASRQDGSFEIWFKPDSLAGAGQVLFEIGGSGMGSYLSLDGDTLSFYVKGQFSGNEQTLTTSLSNSDWTQVAVVIHNTFSPDLPSPDDYVDLYVDGVLAATTALSPTDINRWAGGNQGAIGLDGGVIAEGGPLTGDTINVVEFPFLGEIAIFEYATTAWNSSEVLSRYNAITSATSVAVPEPAAAMMMTLLLGMAASRRGYVRS</sequence>
<dbReference type="EMBL" id="SJPH01000002">
    <property type="protein sequence ID" value="TWT47844.1"/>
    <property type="molecule type" value="Genomic_DNA"/>
</dbReference>
<dbReference type="Pfam" id="PF13385">
    <property type="entry name" value="Laminin_G_3"/>
    <property type="match status" value="1"/>
</dbReference>
<organism evidence="2 3">
    <name type="scientific">Botrimarina hoheduenensis</name>
    <dbReference type="NCBI Taxonomy" id="2528000"/>
    <lineage>
        <taxon>Bacteria</taxon>
        <taxon>Pseudomonadati</taxon>
        <taxon>Planctomycetota</taxon>
        <taxon>Planctomycetia</taxon>
        <taxon>Pirellulales</taxon>
        <taxon>Lacipirellulaceae</taxon>
        <taxon>Botrimarina</taxon>
    </lineage>
</organism>
<dbReference type="InterPro" id="IPR013320">
    <property type="entry name" value="ConA-like_dom_sf"/>
</dbReference>
<dbReference type="OrthoDB" id="260449at2"/>
<evidence type="ECO:0000256" key="1">
    <source>
        <dbReference type="SAM" id="SignalP"/>
    </source>
</evidence>
<comment type="caution">
    <text evidence="2">The sequence shown here is derived from an EMBL/GenBank/DDBJ whole genome shotgun (WGS) entry which is preliminary data.</text>
</comment>
<feature type="chain" id="PRO_5023134472" description="LamG-like jellyroll fold domain-containing protein" evidence="1">
    <location>
        <begin position="25"/>
        <end position="564"/>
    </location>
</feature>
<keyword evidence="3" id="KW-1185">Reference proteome</keyword>
<dbReference type="Gene3D" id="2.60.120.200">
    <property type="match status" value="1"/>
</dbReference>
<name>A0A5C5WB67_9BACT</name>
<accession>A0A5C5WB67</accession>
<dbReference type="Proteomes" id="UP000318995">
    <property type="component" value="Unassembled WGS sequence"/>
</dbReference>
<gene>
    <name evidence="2" type="ORF">Pla111_14690</name>
</gene>
<feature type="signal peptide" evidence="1">
    <location>
        <begin position="1"/>
        <end position="24"/>
    </location>
</feature>
<evidence type="ECO:0008006" key="4">
    <source>
        <dbReference type="Google" id="ProtNLM"/>
    </source>
</evidence>
<proteinExistence type="predicted"/>